<name>A0A853J6X1_9GAMM</name>
<proteinExistence type="inferred from homology"/>
<evidence type="ECO:0000256" key="1">
    <source>
        <dbReference type="ARBA" id="ARBA00009199"/>
    </source>
</evidence>
<dbReference type="PROSITE" id="PS00571">
    <property type="entry name" value="AMIDASES"/>
    <property type="match status" value="1"/>
</dbReference>
<dbReference type="AlphaFoldDB" id="A0A853J6X1"/>
<dbReference type="SUPFAM" id="SSF75304">
    <property type="entry name" value="Amidase signature (AS) enzymes"/>
    <property type="match status" value="1"/>
</dbReference>
<comment type="caution">
    <text evidence="3">The sequence shown here is derived from an EMBL/GenBank/DDBJ whole genome shotgun (WGS) entry which is preliminary data.</text>
</comment>
<dbReference type="PANTHER" id="PTHR11895">
    <property type="entry name" value="TRANSAMIDASE"/>
    <property type="match status" value="1"/>
</dbReference>
<dbReference type="Gene3D" id="3.90.1300.10">
    <property type="entry name" value="Amidase signature (AS) domain"/>
    <property type="match status" value="1"/>
</dbReference>
<comment type="similarity">
    <text evidence="1">Belongs to the amidase family.</text>
</comment>
<dbReference type="Pfam" id="PF01425">
    <property type="entry name" value="Amidase"/>
    <property type="match status" value="1"/>
</dbReference>
<sequence>MAASPAAAPEPSHGMPFAQAMALGRLDAHAQAAQVRAGDLSPAELVEAAILRAQRLDPALGALSHRAFDAARAAAASLAAGAPFAGVPWLAKDSLDMSGMPTRGGSRSTGDAPAARAPEFARRLGAQGLVAIGKSAMPEFGLLPSTEPLAGPVTRNPWSAAHSPGGSSGGAAAAVAAGIVPLAHGSDGAGSIRMPAACCGVVGLKPGRGGAVRARAPHLLEDLLVGDGLLARSVRDVAWAYSVCRPVPSAPVAEASPRRLRIAVAATSLRGAAPHPEVAEALSAAAALCARLGHTVEAVRLPVQTEAVAEALRTLWSQLAADSVERTVARIGAAEAARTLEPWTQELAYWHHAHCGTDAIERAFAALGALPVTFAGFHRHWDVLLTPVVRTPPPLLGTLAPDRPFEALLEAVFDWMAYTPLQNLAGTPAISLPLATSAEGLPLGVQFAADRGNEESLLALAYELEAAAPWHDRWPLAVQEAA</sequence>
<evidence type="ECO:0000313" key="4">
    <source>
        <dbReference type="Proteomes" id="UP000578091"/>
    </source>
</evidence>
<keyword evidence="4" id="KW-1185">Reference proteome</keyword>
<feature type="domain" description="Amidase" evidence="2">
    <location>
        <begin position="44"/>
        <end position="458"/>
    </location>
</feature>
<dbReference type="InterPro" id="IPR020556">
    <property type="entry name" value="Amidase_CS"/>
</dbReference>
<dbReference type="EMBL" id="JACCKA010000005">
    <property type="protein sequence ID" value="NZA24846.1"/>
    <property type="molecule type" value="Genomic_DNA"/>
</dbReference>
<reference evidence="3 4" key="1">
    <citation type="submission" date="2020-07" db="EMBL/GenBank/DDBJ databases">
        <title>Luteimonas sp. SJ-92.</title>
        <authorList>
            <person name="Huang X.-X."/>
            <person name="Xu L."/>
            <person name="Sun J.-Q."/>
        </authorList>
    </citation>
    <scope>NUCLEOTIDE SEQUENCE [LARGE SCALE GENOMIC DNA]</scope>
    <source>
        <strain evidence="3 4">SJ-92</strain>
    </source>
</reference>
<dbReference type="InterPro" id="IPR023631">
    <property type="entry name" value="Amidase_dom"/>
</dbReference>
<protein>
    <recommendedName>
        <fullName evidence="2">Amidase domain-containing protein</fullName>
    </recommendedName>
</protein>
<dbReference type="Proteomes" id="UP000578091">
    <property type="component" value="Unassembled WGS sequence"/>
</dbReference>
<dbReference type="InterPro" id="IPR000120">
    <property type="entry name" value="Amidase"/>
</dbReference>
<dbReference type="InterPro" id="IPR036928">
    <property type="entry name" value="AS_sf"/>
</dbReference>
<organism evidence="3 4">
    <name type="scientific">Luteimonas salinisoli</name>
    <dbReference type="NCBI Taxonomy" id="2752307"/>
    <lineage>
        <taxon>Bacteria</taxon>
        <taxon>Pseudomonadati</taxon>
        <taxon>Pseudomonadota</taxon>
        <taxon>Gammaproteobacteria</taxon>
        <taxon>Lysobacterales</taxon>
        <taxon>Lysobacteraceae</taxon>
        <taxon>Luteimonas</taxon>
    </lineage>
</organism>
<accession>A0A853J6X1</accession>
<dbReference type="PANTHER" id="PTHR11895:SF7">
    <property type="entry name" value="GLUTAMYL-TRNA(GLN) AMIDOTRANSFERASE SUBUNIT A, MITOCHONDRIAL"/>
    <property type="match status" value="1"/>
</dbReference>
<dbReference type="RefSeq" id="WP_180676655.1">
    <property type="nucleotide sequence ID" value="NZ_JACCKA010000005.1"/>
</dbReference>
<evidence type="ECO:0000259" key="2">
    <source>
        <dbReference type="Pfam" id="PF01425"/>
    </source>
</evidence>
<evidence type="ECO:0000313" key="3">
    <source>
        <dbReference type="EMBL" id="NZA24846.1"/>
    </source>
</evidence>
<dbReference type="GO" id="GO:0003824">
    <property type="term" value="F:catalytic activity"/>
    <property type="evidence" value="ECO:0007669"/>
    <property type="project" value="InterPro"/>
</dbReference>
<gene>
    <name evidence="3" type="ORF">H0E84_00455</name>
</gene>